<dbReference type="STRING" id="1869.MB27_31955"/>
<accession>A0A0A6UFQ4</accession>
<evidence type="ECO:0000313" key="2">
    <source>
        <dbReference type="EMBL" id="KHD73908.1"/>
    </source>
</evidence>
<evidence type="ECO:0000256" key="1">
    <source>
        <dbReference type="SAM" id="MobiDB-lite"/>
    </source>
</evidence>
<name>A0A0A6UFQ4_ACTUT</name>
<feature type="compositionally biased region" description="Basic and acidic residues" evidence="1">
    <location>
        <begin position="41"/>
        <end position="61"/>
    </location>
</feature>
<dbReference type="AlphaFoldDB" id="A0A0A6UFQ4"/>
<feature type="non-terminal residue" evidence="2">
    <location>
        <position position="124"/>
    </location>
</feature>
<keyword evidence="3" id="KW-1185">Reference proteome</keyword>
<reference evidence="2 3" key="1">
    <citation type="submission" date="2014-10" db="EMBL/GenBank/DDBJ databases">
        <title>Draft genome sequence of Actinoplanes utahensis NRRL 12052.</title>
        <authorList>
            <person name="Velasco-Bucheli B."/>
            <person name="del Cerro C."/>
            <person name="Hormigo D."/>
            <person name="Garcia J.L."/>
            <person name="Acebal C."/>
            <person name="Arroyo M."/>
            <person name="de la Mata I."/>
        </authorList>
    </citation>
    <scope>NUCLEOTIDE SEQUENCE [LARGE SCALE GENOMIC DNA]</scope>
    <source>
        <strain evidence="2 3">NRRL 12052</strain>
    </source>
</reference>
<dbReference type="EMBL" id="JRTT01000102">
    <property type="protein sequence ID" value="KHD73908.1"/>
    <property type="molecule type" value="Genomic_DNA"/>
</dbReference>
<feature type="compositionally biased region" description="Polar residues" evidence="1">
    <location>
        <begin position="1"/>
        <end position="18"/>
    </location>
</feature>
<sequence>MSSRAAGSTQAYVTSANNAAVGDSRPGRRHRRRRGFSAPVPDDRLTRLERQISDTMRRSGHDREVLDRVLSRSGTDLDPAQAWAMGQTHLHTIARGRAELPVIARQHRMPPEVIEPAFTALCEA</sequence>
<organism evidence="2 3">
    <name type="scientific">Actinoplanes utahensis</name>
    <dbReference type="NCBI Taxonomy" id="1869"/>
    <lineage>
        <taxon>Bacteria</taxon>
        <taxon>Bacillati</taxon>
        <taxon>Actinomycetota</taxon>
        <taxon>Actinomycetes</taxon>
        <taxon>Micromonosporales</taxon>
        <taxon>Micromonosporaceae</taxon>
        <taxon>Actinoplanes</taxon>
    </lineage>
</organism>
<comment type="caution">
    <text evidence="2">The sequence shown here is derived from an EMBL/GenBank/DDBJ whole genome shotgun (WGS) entry which is preliminary data.</text>
</comment>
<proteinExistence type="predicted"/>
<evidence type="ECO:0000313" key="3">
    <source>
        <dbReference type="Proteomes" id="UP000054537"/>
    </source>
</evidence>
<dbReference type="eggNOG" id="COG0477">
    <property type="taxonomic scope" value="Bacteria"/>
</dbReference>
<protein>
    <submittedName>
        <fullName evidence="2">Uncharacterized protein</fullName>
    </submittedName>
</protein>
<gene>
    <name evidence="2" type="ORF">MB27_31955</name>
</gene>
<feature type="region of interest" description="Disordered" evidence="1">
    <location>
        <begin position="1"/>
        <end position="61"/>
    </location>
</feature>
<dbReference type="Proteomes" id="UP000054537">
    <property type="component" value="Unassembled WGS sequence"/>
</dbReference>